<organism evidence="1 2">
    <name type="scientific">Babesia ovata</name>
    <dbReference type="NCBI Taxonomy" id="189622"/>
    <lineage>
        <taxon>Eukaryota</taxon>
        <taxon>Sar</taxon>
        <taxon>Alveolata</taxon>
        <taxon>Apicomplexa</taxon>
        <taxon>Aconoidasida</taxon>
        <taxon>Piroplasmida</taxon>
        <taxon>Babesiidae</taxon>
        <taxon>Babesia</taxon>
    </lineage>
</organism>
<protein>
    <submittedName>
        <fullName evidence="1">ABC transporter permease, putative</fullName>
    </submittedName>
</protein>
<dbReference type="Proteomes" id="UP000236319">
    <property type="component" value="Unassembled WGS sequence"/>
</dbReference>
<dbReference type="GeneID" id="39873283"/>
<name>A0A2H6K950_9APIC</name>
<keyword evidence="2" id="KW-1185">Reference proteome</keyword>
<gene>
    <name evidence="1" type="ORF">BOVATA_010060</name>
</gene>
<evidence type="ECO:0000313" key="1">
    <source>
        <dbReference type="EMBL" id="GBE59513.1"/>
    </source>
</evidence>
<evidence type="ECO:0000313" key="2">
    <source>
        <dbReference type="Proteomes" id="UP000236319"/>
    </source>
</evidence>
<reference evidence="1 2" key="1">
    <citation type="journal article" date="2017" name="BMC Genomics">
        <title>Whole-genome assembly of Babesia ovata and comparative genomics between closely related pathogens.</title>
        <authorList>
            <person name="Yamagishi J."/>
            <person name="Asada M."/>
            <person name="Hakimi H."/>
            <person name="Tanaka T.Q."/>
            <person name="Sugimoto C."/>
            <person name="Kawazu S."/>
        </authorList>
    </citation>
    <scope>NUCLEOTIDE SEQUENCE [LARGE SCALE GENOMIC DNA]</scope>
    <source>
        <strain evidence="1 2">Miyake</strain>
    </source>
</reference>
<comment type="caution">
    <text evidence="1">The sequence shown here is derived from an EMBL/GenBank/DDBJ whole genome shotgun (WGS) entry which is preliminary data.</text>
</comment>
<accession>A0A2H6K950</accession>
<proteinExistence type="predicted"/>
<dbReference type="EMBL" id="BDSA01000001">
    <property type="protein sequence ID" value="GBE59513.1"/>
    <property type="molecule type" value="Genomic_DNA"/>
</dbReference>
<sequence>MNKVLRNGVCVRSLFSGTQKFDLVMGDILNPKDLPSSANKADESDRKEPELLFNVKMSCLEQYLRAIPKEERKVEYEDLAHLIKLPKLYQSAGANEKVSRVLRLFFENEDNCVMVAKKEFEVFESCSLINNNENKISDMILTYLYSTKSTSSWFSALLSDTHLTAVNNAESIDMINKAVRGQEMTLSPLAVSRVNFDGLLPILSAAEISYGFAFLRAIFSGKVPGMDRGSKFQMALMEGFKSTRGVLIFHAIFLLQSKIINSEYYFKNEDNMIPMSLAMCSSSWLALSVLSMTHRHLLLPLLVHRFFN</sequence>
<dbReference type="VEuPathDB" id="PiroplasmaDB:BOVATA_010060"/>
<dbReference type="OrthoDB" id="10339245at2759"/>
<dbReference type="AlphaFoldDB" id="A0A2H6K950"/>
<dbReference type="RefSeq" id="XP_028865756.1">
    <property type="nucleotide sequence ID" value="XM_029009923.1"/>
</dbReference>